<evidence type="ECO:0000313" key="2">
    <source>
        <dbReference type="EnsemblPlants" id="AUR62007795-RA:cds"/>
    </source>
</evidence>
<evidence type="ECO:0000313" key="3">
    <source>
        <dbReference type="Proteomes" id="UP000596660"/>
    </source>
</evidence>
<feature type="region of interest" description="Disordered" evidence="1">
    <location>
        <begin position="103"/>
        <end position="128"/>
    </location>
</feature>
<proteinExistence type="predicted"/>
<dbReference type="Gramene" id="AUR62007795-RA">
    <property type="protein sequence ID" value="AUR62007795-RA:cds"/>
    <property type="gene ID" value="AUR62007795"/>
</dbReference>
<organism evidence="2 3">
    <name type="scientific">Chenopodium quinoa</name>
    <name type="common">Quinoa</name>
    <dbReference type="NCBI Taxonomy" id="63459"/>
    <lineage>
        <taxon>Eukaryota</taxon>
        <taxon>Viridiplantae</taxon>
        <taxon>Streptophyta</taxon>
        <taxon>Embryophyta</taxon>
        <taxon>Tracheophyta</taxon>
        <taxon>Spermatophyta</taxon>
        <taxon>Magnoliopsida</taxon>
        <taxon>eudicotyledons</taxon>
        <taxon>Gunneridae</taxon>
        <taxon>Pentapetalae</taxon>
        <taxon>Caryophyllales</taxon>
        <taxon>Chenopodiaceae</taxon>
        <taxon>Chenopodioideae</taxon>
        <taxon>Atripliceae</taxon>
        <taxon>Chenopodium</taxon>
    </lineage>
</organism>
<accession>A0A803L7F6</accession>
<reference evidence="2" key="2">
    <citation type="submission" date="2021-03" db="UniProtKB">
        <authorList>
            <consortium name="EnsemblPlants"/>
        </authorList>
    </citation>
    <scope>IDENTIFICATION</scope>
</reference>
<dbReference type="AlphaFoldDB" id="A0A803L7F6"/>
<name>A0A803L7F6_CHEQI</name>
<evidence type="ECO:0000256" key="1">
    <source>
        <dbReference type="SAM" id="MobiDB-lite"/>
    </source>
</evidence>
<reference evidence="2" key="1">
    <citation type="journal article" date="2017" name="Nature">
        <title>The genome of Chenopodium quinoa.</title>
        <authorList>
            <person name="Jarvis D.E."/>
            <person name="Ho Y.S."/>
            <person name="Lightfoot D.J."/>
            <person name="Schmoeckel S.M."/>
            <person name="Li B."/>
            <person name="Borm T.J.A."/>
            <person name="Ohyanagi H."/>
            <person name="Mineta K."/>
            <person name="Michell C.T."/>
            <person name="Saber N."/>
            <person name="Kharbatia N.M."/>
            <person name="Rupper R.R."/>
            <person name="Sharp A.R."/>
            <person name="Dally N."/>
            <person name="Boughton B.A."/>
            <person name="Woo Y.H."/>
            <person name="Gao G."/>
            <person name="Schijlen E.G.W.M."/>
            <person name="Guo X."/>
            <person name="Momin A.A."/>
            <person name="Negrao S."/>
            <person name="Al-Babili S."/>
            <person name="Gehring C."/>
            <person name="Roessner U."/>
            <person name="Jung C."/>
            <person name="Murphy K."/>
            <person name="Arold S.T."/>
            <person name="Gojobori T."/>
            <person name="van der Linden C.G."/>
            <person name="van Loo E.N."/>
            <person name="Jellen E.N."/>
            <person name="Maughan P.J."/>
            <person name="Tester M."/>
        </authorList>
    </citation>
    <scope>NUCLEOTIDE SEQUENCE [LARGE SCALE GENOMIC DNA]</scope>
    <source>
        <strain evidence="2">cv. PI 614886</strain>
    </source>
</reference>
<sequence>MTCPTPIDPTSSNTLLPIPKLSLHSTCTPSSSSDFLSPTSRLALSCQLNRPFTFPIDNFTMAISKIKNLNLLALTIPIPPFLLQAPKNSQKFPKNLIHHGEADSQRVPQQIHERRPGRTQGPGGLSQASNVPSIVDVGFINKALEVTFCWWMNKMQEEYSLMVVPWELQFLIDSIPVLPIERKALSITDEWLVLQSLSGTNNIKLMHLVREAK</sequence>
<dbReference type="Proteomes" id="UP000596660">
    <property type="component" value="Unplaced"/>
</dbReference>
<dbReference type="EnsemblPlants" id="AUR62007795-RA">
    <property type="protein sequence ID" value="AUR62007795-RA:cds"/>
    <property type="gene ID" value="AUR62007795"/>
</dbReference>
<protein>
    <submittedName>
        <fullName evidence="2">Uncharacterized protein</fullName>
    </submittedName>
</protein>
<keyword evidence="3" id="KW-1185">Reference proteome</keyword>